<reference evidence="2 3" key="1">
    <citation type="journal article" date="2021" name="Commun. Biol.">
        <title>The genome of Shorea leprosula (Dipterocarpaceae) highlights the ecological relevance of drought in aseasonal tropical rainforests.</title>
        <authorList>
            <person name="Ng K.K.S."/>
            <person name="Kobayashi M.J."/>
            <person name="Fawcett J.A."/>
            <person name="Hatakeyama M."/>
            <person name="Paape T."/>
            <person name="Ng C.H."/>
            <person name="Ang C.C."/>
            <person name="Tnah L.H."/>
            <person name="Lee C.T."/>
            <person name="Nishiyama T."/>
            <person name="Sese J."/>
            <person name="O'Brien M.J."/>
            <person name="Copetti D."/>
            <person name="Mohd Noor M.I."/>
            <person name="Ong R.C."/>
            <person name="Putra M."/>
            <person name="Sireger I.Z."/>
            <person name="Indrioko S."/>
            <person name="Kosugi Y."/>
            <person name="Izuno A."/>
            <person name="Isagi Y."/>
            <person name="Lee S.L."/>
            <person name="Shimizu K.K."/>
        </authorList>
    </citation>
    <scope>NUCLEOTIDE SEQUENCE [LARGE SCALE GENOMIC DNA]</scope>
    <source>
        <strain evidence="2">214</strain>
    </source>
</reference>
<name>A0AAV5JHW7_9ROSI</name>
<comment type="caution">
    <text evidence="2">The sequence shown here is derived from an EMBL/GenBank/DDBJ whole genome shotgun (WGS) entry which is preliminary data.</text>
</comment>
<sequence length="54" mass="6567">MGSFKPSDLGFLKKEEEAGGRKMLLIARERKREEESRWRKEMERENDIAKEKRR</sequence>
<evidence type="ECO:0000313" key="3">
    <source>
        <dbReference type="Proteomes" id="UP001054252"/>
    </source>
</evidence>
<dbReference type="AlphaFoldDB" id="A0AAV5JHW7"/>
<proteinExistence type="predicted"/>
<protein>
    <submittedName>
        <fullName evidence="2">Uncharacterized protein</fullName>
    </submittedName>
</protein>
<dbReference type="EMBL" id="BPVZ01000033">
    <property type="protein sequence ID" value="GKV11117.1"/>
    <property type="molecule type" value="Genomic_DNA"/>
</dbReference>
<organism evidence="2 3">
    <name type="scientific">Rubroshorea leprosula</name>
    <dbReference type="NCBI Taxonomy" id="152421"/>
    <lineage>
        <taxon>Eukaryota</taxon>
        <taxon>Viridiplantae</taxon>
        <taxon>Streptophyta</taxon>
        <taxon>Embryophyta</taxon>
        <taxon>Tracheophyta</taxon>
        <taxon>Spermatophyta</taxon>
        <taxon>Magnoliopsida</taxon>
        <taxon>eudicotyledons</taxon>
        <taxon>Gunneridae</taxon>
        <taxon>Pentapetalae</taxon>
        <taxon>rosids</taxon>
        <taxon>malvids</taxon>
        <taxon>Malvales</taxon>
        <taxon>Dipterocarpaceae</taxon>
        <taxon>Rubroshorea</taxon>
    </lineage>
</organism>
<gene>
    <name evidence="2" type="ORF">SLEP1_g22398</name>
</gene>
<evidence type="ECO:0000256" key="1">
    <source>
        <dbReference type="SAM" id="MobiDB-lite"/>
    </source>
</evidence>
<evidence type="ECO:0000313" key="2">
    <source>
        <dbReference type="EMBL" id="GKV11117.1"/>
    </source>
</evidence>
<accession>A0AAV5JHW7</accession>
<keyword evidence="3" id="KW-1185">Reference proteome</keyword>
<feature type="region of interest" description="Disordered" evidence="1">
    <location>
        <begin position="30"/>
        <end position="54"/>
    </location>
</feature>
<dbReference type="Proteomes" id="UP001054252">
    <property type="component" value="Unassembled WGS sequence"/>
</dbReference>